<evidence type="ECO:0000256" key="1">
    <source>
        <dbReference type="SAM" id="MobiDB-lite"/>
    </source>
</evidence>
<gene>
    <name evidence="3" type="ORF">BOX17_04030</name>
</gene>
<proteinExistence type="predicted"/>
<accession>A0A1J0VDU2</accession>
<evidence type="ECO:0000313" key="4">
    <source>
        <dbReference type="Proteomes" id="UP000181985"/>
    </source>
</evidence>
<feature type="region of interest" description="Disordered" evidence="1">
    <location>
        <begin position="28"/>
        <end position="79"/>
    </location>
</feature>
<dbReference type="Proteomes" id="UP000181985">
    <property type="component" value="Chromosome"/>
</dbReference>
<feature type="chain" id="PRO_5013108461" evidence="2">
    <location>
        <begin position="23"/>
        <end position="79"/>
    </location>
</feature>
<reference evidence="4" key="1">
    <citation type="submission" date="2016-11" db="EMBL/GenBank/DDBJ databases">
        <title>Halolamina sediminis sp. nov., an extremely halophilic archaeon isolated from solar salt.</title>
        <authorList>
            <person name="Koh H.-W."/>
            <person name="Rani S."/>
            <person name="Park S.-J."/>
        </authorList>
    </citation>
    <scope>NUCLEOTIDE SEQUENCE [LARGE SCALE GENOMIC DNA]</scope>
    <source>
        <strain evidence="4">Hb3</strain>
    </source>
</reference>
<name>A0A1J0VDU2_9GAMM</name>
<feature type="signal peptide" evidence="2">
    <location>
        <begin position="1"/>
        <end position="22"/>
    </location>
</feature>
<sequence>MKIRIVTLAMMTLMLSAGPLMAMDSEYQDRTRQSLHQRGNDAGMHSQETVYGDQDRQARQRAHSPRYLLGEPDQAPWWH</sequence>
<protein>
    <submittedName>
        <fullName evidence="3">Uncharacterized protein</fullName>
    </submittedName>
</protein>
<evidence type="ECO:0000256" key="2">
    <source>
        <dbReference type="SAM" id="SignalP"/>
    </source>
</evidence>
<keyword evidence="2" id="KW-0732">Signal</keyword>
<dbReference type="AlphaFoldDB" id="A0A1J0VDU2"/>
<keyword evidence="4" id="KW-1185">Reference proteome</keyword>
<evidence type="ECO:0000313" key="3">
    <source>
        <dbReference type="EMBL" id="APE30191.1"/>
    </source>
</evidence>
<organism evidence="3 4">
    <name type="scientific">Halomonas aestuarii</name>
    <dbReference type="NCBI Taxonomy" id="1897729"/>
    <lineage>
        <taxon>Bacteria</taxon>
        <taxon>Pseudomonadati</taxon>
        <taxon>Pseudomonadota</taxon>
        <taxon>Gammaproteobacteria</taxon>
        <taxon>Oceanospirillales</taxon>
        <taxon>Halomonadaceae</taxon>
        <taxon>Halomonas</taxon>
    </lineage>
</organism>
<dbReference type="KEGG" id="hsi:BOX17_04030"/>
<dbReference type="EMBL" id="CP018139">
    <property type="protein sequence ID" value="APE30191.1"/>
    <property type="molecule type" value="Genomic_DNA"/>
</dbReference>